<reference evidence="3" key="1">
    <citation type="submission" date="2018-05" db="EMBL/GenBank/DDBJ databases">
        <title>Azospirillum thermophila sp. nov., a novel isolated from hot spring.</title>
        <authorList>
            <person name="Zhao Z."/>
        </authorList>
    </citation>
    <scope>NUCLEOTIDE SEQUENCE [LARGE SCALE GENOMIC DNA]</scope>
    <source>
        <strain evidence="3">CFH 70021</strain>
    </source>
</reference>
<dbReference type="EMBL" id="CP029353">
    <property type="protein sequence ID" value="AWK87213.1"/>
    <property type="molecule type" value="Genomic_DNA"/>
</dbReference>
<feature type="compositionally biased region" description="Basic and acidic residues" evidence="1">
    <location>
        <begin position="1"/>
        <end position="12"/>
    </location>
</feature>
<evidence type="ECO:0000256" key="1">
    <source>
        <dbReference type="SAM" id="MobiDB-lite"/>
    </source>
</evidence>
<proteinExistence type="predicted"/>
<accession>A0A2S2CRR6</accession>
<sequence length="71" mass="6929">MTNQKTGDEGRRVVVPAQPGSAVGRGDESVPGTRQTGEAPCPDCGGSGRLGGQSCPTCGGSGRITAIVGDA</sequence>
<dbReference type="OrthoDB" id="7307073at2"/>
<dbReference type="SUPFAM" id="SSF57938">
    <property type="entry name" value="DnaJ/Hsp40 cysteine-rich domain"/>
    <property type="match status" value="1"/>
</dbReference>
<feature type="region of interest" description="Disordered" evidence="1">
    <location>
        <begin position="1"/>
        <end position="56"/>
    </location>
</feature>
<dbReference type="InterPro" id="IPR036410">
    <property type="entry name" value="HSP_DnaJ_Cys-rich_dom_sf"/>
</dbReference>
<organism evidence="2 3">
    <name type="scientific">Azospirillum thermophilum</name>
    <dbReference type="NCBI Taxonomy" id="2202148"/>
    <lineage>
        <taxon>Bacteria</taxon>
        <taxon>Pseudomonadati</taxon>
        <taxon>Pseudomonadota</taxon>
        <taxon>Alphaproteobacteria</taxon>
        <taxon>Rhodospirillales</taxon>
        <taxon>Azospirillaceae</taxon>
        <taxon>Azospirillum</taxon>
    </lineage>
</organism>
<evidence type="ECO:0008006" key="4">
    <source>
        <dbReference type="Google" id="ProtNLM"/>
    </source>
</evidence>
<name>A0A2S2CRR6_9PROT</name>
<gene>
    <name evidence="2" type="ORF">DEW08_14175</name>
</gene>
<protein>
    <recommendedName>
        <fullName evidence="4">Molecular chaperone DnaJ</fullName>
    </recommendedName>
</protein>
<dbReference type="KEGG" id="azz:DEW08_14175"/>
<keyword evidence="3" id="KW-1185">Reference proteome</keyword>
<dbReference type="Gene3D" id="6.20.20.10">
    <property type="match status" value="1"/>
</dbReference>
<dbReference type="Proteomes" id="UP000245629">
    <property type="component" value="Chromosome 2"/>
</dbReference>
<evidence type="ECO:0000313" key="2">
    <source>
        <dbReference type="EMBL" id="AWK87213.1"/>
    </source>
</evidence>
<dbReference type="AlphaFoldDB" id="A0A2S2CRR6"/>
<dbReference type="RefSeq" id="WP_109328108.1">
    <property type="nucleotide sequence ID" value="NZ_CP029353.1"/>
</dbReference>
<evidence type="ECO:0000313" key="3">
    <source>
        <dbReference type="Proteomes" id="UP000245629"/>
    </source>
</evidence>